<dbReference type="Proteomes" id="UP000624183">
    <property type="component" value="Unassembled WGS sequence"/>
</dbReference>
<feature type="region of interest" description="Disordered" evidence="1">
    <location>
        <begin position="1"/>
        <end position="25"/>
    </location>
</feature>
<gene>
    <name evidence="3" type="ORF">GCM10010328_65170</name>
</gene>
<organism evidence="3 4">
    <name type="scientific">Streptomyces rubiginosohelvolus</name>
    <dbReference type="NCBI Taxonomy" id="67362"/>
    <lineage>
        <taxon>Bacteria</taxon>
        <taxon>Bacillati</taxon>
        <taxon>Actinomycetota</taxon>
        <taxon>Actinomycetes</taxon>
        <taxon>Kitasatosporales</taxon>
        <taxon>Streptomycetaceae</taxon>
        <taxon>Streptomyces</taxon>
    </lineage>
</organism>
<feature type="transmembrane region" description="Helical" evidence="2">
    <location>
        <begin position="120"/>
        <end position="137"/>
    </location>
</feature>
<comment type="caution">
    <text evidence="3">The sequence shown here is derived from an EMBL/GenBank/DDBJ whole genome shotgun (WGS) entry which is preliminary data.</text>
</comment>
<dbReference type="InterPro" id="IPR033458">
    <property type="entry name" value="DUF5134"/>
</dbReference>
<evidence type="ECO:0000313" key="3">
    <source>
        <dbReference type="EMBL" id="GGZ81546.1"/>
    </source>
</evidence>
<sequence>MRTVAAARPVESNATRSAPGGPRRAPFTPLCAGFGGVGVGSDGGDPQQCRTSDRGRRAVHGGASTGWLLMVLCAVSGAYCLLRTRTGTPQERRTARSEALMGFGMAAMAVPAAVLSPPGWAWAVYAVLFGAAALRALRPALRGGHHLHHLVGSLAMVYMAVAMAPAVTGSGGGGHAGHGAASAGAGGIPVLTGVLLVYYAFYVLGSAGRLLPGAAVPPAGGTGAVGRGPGGFGGGADGRPELTTACRLTMGIGMFAMLLTL</sequence>
<dbReference type="EMBL" id="BMUW01000024">
    <property type="protein sequence ID" value="GGZ81546.1"/>
    <property type="molecule type" value="Genomic_DNA"/>
</dbReference>
<proteinExistence type="predicted"/>
<keyword evidence="2" id="KW-1133">Transmembrane helix</keyword>
<reference evidence="4" key="1">
    <citation type="journal article" date="2019" name="Int. J. Syst. Evol. Microbiol.">
        <title>The Global Catalogue of Microorganisms (GCM) 10K type strain sequencing project: providing services to taxonomists for standard genome sequencing and annotation.</title>
        <authorList>
            <consortium name="The Broad Institute Genomics Platform"/>
            <consortium name="The Broad Institute Genome Sequencing Center for Infectious Disease"/>
            <person name="Wu L."/>
            <person name="Ma J."/>
        </authorList>
    </citation>
    <scope>NUCLEOTIDE SEQUENCE [LARGE SCALE GENOMIC DNA]</scope>
    <source>
        <strain evidence="4">JCM 4602</strain>
    </source>
</reference>
<keyword evidence="2" id="KW-0812">Transmembrane</keyword>
<evidence type="ECO:0000256" key="2">
    <source>
        <dbReference type="SAM" id="Phobius"/>
    </source>
</evidence>
<evidence type="ECO:0000256" key="1">
    <source>
        <dbReference type="SAM" id="MobiDB-lite"/>
    </source>
</evidence>
<feature type="transmembrane region" description="Helical" evidence="2">
    <location>
        <begin position="180"/>
        <end position="201"/>
    </location>
</feature>
<accession>A0ABQ3CAX7</accession>
<keyword evidence="4" id="KW-1185">Reference proteome</keyword>
<evidence type="ECO:0000313" key="4">
    <source>
        <dbReference type="Proteomes" id="UP000624183"/>
    </source>
</evidence>
<feature type="transmembrane region" description="Helical" evidence="2">
    <location>
        <begin position="64"/>
        <end position="82"/>
    </location>
</feature>
<keyword evidence="2" id="KW-0472">Membrane</keyword>
<protein>
    <submittedName>
        <fullName evidence="3">DUF5134 domain-containing protein</fullName>
    </submittedName>
</protein>
<dbReference type="Pfam" id="PF17197">
    <property type="entry name" value="DUF5134"/>
    <property type="match status" value="1"/>
</dbReference>
<name>A0ABQ3CAX7_9ACTN</name>
<feature type="transmembrane region" description="Helical" evidence="2">
    <location>
        <begin position="149"/>
        <end position="168"/>
    </location>
</feature>